<dbReference type="RefSeq" id="WP_119088687.1">
    <property type="nucleotide sequence ID" value="NZ_QXIS01000008.1"/>
</dbReference>
<evidence type="ECO:0000313" key="2">
    <source>
        <dbReference type="Proteomes" id="UP000266328"/>
    </source>
</evidence>
<accession>A0A398CV25</accession>
<dbReference type="OrthoDB" id="1551162at2"/>
<name>A0A398CV25_9BACT</name>
<comment type="caution">
    <text evidence="1">The sequence shown here is derived from an EMBL/GenBank/DDBJ whole genome shotgun (WGS) entry which is preliminary data.</text>
</comment>
<protein>
    <submittedName>
        <fullName evidence="1">Uncharacterized protein</fullName>
    </submittedName>
</protein>
<proteinExistence type="predicted"/>
<organism evidence="1 2">
    <name type="scientific">Candidatus Cryosericum terrychapinii</name>
    <dbReference type="NCBI Taxonomy" id="2290919"/>
    <lineage>
        <taxon>Bacteria</taxon>
        <taxon>Pseudomonadati</taxon>
        <taxon>Caldisericota/Cryosericota group</taxon>
        <taxon>Candidatus Cryosericota</taxon>
        <taxon>Candidatus Cryosericia</taxon>
        <taxon>Candidatus Cryosericales</taxon>
        <taxon>Candidatus Cryosericaceae</taxon>
        <taxon>Candidatus Cryosericum</taxon>
    </lineage>
</organism>
<keyword evidence="2" id="KW-1185">Reference proteome</keyword>
<dbReference type="EMBL" id="QXIS01000008">
    <property type="protein sequence ID" value="RIE06532.1"/>
    <property type="molecule type" value="Genomic_DNA"/>
</dbReference>
<reference evidence="1 2" key="1">
    <citation type="submission" date="2018-09" db="EMBL/GenBank/DDBJ databases">
        <title>Discovery and Ecogenomic Context for Candidatus Cryosericales, a Global Caldiserica Order Active in Thawing Permafrost.</title>
        <authorList>
            <person name="Martinez M.A."/>
            <person name="Woodcroft B.J."/>
            <person name="Ignacio Espinoza J.C."/>
            <person name="Zayed A."/>
            <person name="Singleton C.M."/>
            <person name="Boyd J."/>
            <person name="Li Y.-F."/>
            <person name="Purvine S."/>
            <person name="Maughan H."/>
            <person name="Hodgkins S.B."/>
            <person name="Anderson D."/>
            <person name="Sederholm M."/>
            <person name="Temperton B."/>
            <person name="Saleska S.R."/>
            <person name="Tyson G.W."/>
            <person name="Rich V.I."/>
        </authorList>
    </citation>
    <scope>NUCLEOTIDE SEQUENCE [LARGE SCALE GENOMIC DNA]</scope>
    <source>
        <strain evidence="1 2">SMC7</strain>
    </source>
</reference>
<dbReference type="Pfam" id="PF20116">
    <property type="entry name" value="DUF6506"/>
    <property type="match status" value="1"/>
</dbReference>
<sequence>MAFTSLFMAHVPDADPERDACLLGTEKYKLYVRLVKGQAQALEVCRTLVKEEGIEAIILCPGFTHKDIAEILEVVGPTVAITVARGDGPSSKISMEAMKKAGWF</sequence>
<dbReference type="InterPro" id="IPR045441">
    <property type="entry name" value="DUF6506"/>
</dbReference>
<dbReference type="Proteomes" id="UP000266328">
    <property type="component" value="Unassembled WGS sequence"/>
</dbReference>
<evidence type="ECO:0000313" key="1">
    <source>
        <dbReference type="EMBL" id="RIE06532.1"/>
    </source>
</evidence>
<gene>
    <name evidence="1" type="ORF">SMC7_01865</name>
</gene>
<dbReference type="AlphaFoldDB" id="A0A398CV25"/>